<gene>
    <name evidence="7" type="ORF">C4520_16280</name>
</gene>
<sequence length="340" mass="38848">MRRKKAASIHEKSGNNFFTGLFKYLLTGESRLDMIYQPISAKRKGKMKMKRIGRYESQSREFMVLLVLFSVLLFTPSADADFSKHIEWEIVERLELEYPPLDVAASPDGKRLCILLPGEILLYSLAAQKIEERISVDEGFDMIEITRDEQIALFSTSIRKMKLIRLQAVYDFSVEDLPRFGTPDAAVTVVVFNDYQCPYCKNVGGLLTQIMEKFPGQVSVVYKNFPLQMHKAARLAAAAALAAERQRKFPEFHDKLFENQHLLNEAKIEEIAQGLELDLETFKADLKDPALQEIISRDIREGQLADVRGTPTVFVNGKRLEQRSLDELSKMIEAELEPHD</sequence>
<dbReference type="EMBL" id="QZKU01000114">
    <property type="protein sequence ID" value="RJP17522.1"/>
    <property type="molecule type" value="Genomic_DNA"/>
</dbReference>
<dbReference type="Pfam" id="PF13462">
    <property type="entry name" value="Thioredoxin_4"/>
    <property type="match status" value="1"/>
</dbReference>
<organism evidence="7 8">
    <name type="scientific">Abyssobacteria bacterium (strain SURF_5)</name>
    <dbReference type="NCBI Taxonomy" id="2093360"/>
    <lineage>
        <taxon>Bacteria</taxon>
        <taxon>Pseudomonadati</taxon>
        <taxon>Candidatus Hydrogenedentota</taxon>
        <taxon>Candidatus Abyssobacteria</taxon>
    </lineage>
</organism>
<dbReference type="InterPro" id="IPR012336">
    <property type="entry name" value="Thioredoxin-like_fold"/>
</dbReference>
<evidence type="ECO:0000256" key="2">
    <source>
        <dbReference type="ARBA" id="ARBA00022729"/>
    </source>
</evidence>
<evidence type="ECO:0000256" key="1">
    <source>
        <dbReference type="ARBA" id="ARBA00005791"/>
    </source>
</evidence>
<dbReference type="Gene3D" id="3.40.30.10">
    <property type="entry name" value="Glutaredoxin"/>
    <property type="match status" value="1"/>
</dbReference>
<evidence type="ECO:0000256" key="5">
    <source>
        <dbReference type="ARBA" id="ARBA00023284"/>
    </source>
</evidence>
<evidence type="ECO:0000256" key="4">
    <source>
        <dbReference type="ARBA" id="ARBA00023157"/>
    </source>
</evidence>
<comment type="caution">
    <text evidence="7">The sequence shown here is derived from an EMBL/GenBank/DDBJ whole genome shotgun (WGS) entry which is preliminary data.</text>
</comment>
<protein>
    <submittedName>
        <fullName evidence="7">DsbA family protein</fullName>
    </submittedName>
</protein>
<evidence type="ECO:0000259" key="6">
    <source>
        <dbReference type="PROSITE" id="PS51352"/>
    </source>
</evidence>
<dbReference type="GO" id="GO:0016491">
    <property type="term" value="F:oxidoreductase activity"/>
    <property type="evidence" value="ECO:0007669"/>
    <property type="project" value="UniProtKB-KW"/>
</dbReference>
<evidence type="ECO:0000313" key="8">
    <source>
        <dbReference type="Proteomes" id="UP000265882"/>
    </source>
</evidence>
<dbReference type="InterPro" id="IPR011767">
    <property type="entry name" value="GLR_AS"/>
</dbReference>
<comment type="similarity">
    <text evidence="1">Belongs to the thioredoxin family. DsbA subfamily.</text>
</comment>
<name>A0A3A4NDK6_ABYX5</name>
<keyword evidence="4" id="KW-1015">Disulfide bond</keyword>
<evidence type="ECO:0000256" key="3">
    <source>
        <dbReference type="ARBA" id="ARBA00023002"/>
    </source>
</evidence>
<dbReference type="PANTHER" id="PTHR13887">
    <property type="entry name" value="GLUTATHIONE S-TRANSFERASE KAPPA"/>
    <property type="match status" value="1"/>
</dbReference>
<dbReference type="SUPFAM" id="SSF52833">
    <property type="entry name" value="Thioredoxin-like"/>
    <property type="match status" value="1"/>
</dbReference>
<dbReference type="PROSITE" id="PS51352">
    <property type="entry name" value="THIOREDOXIN_2"/>
    <property type="match status" value="1"/>
</dbReference>
<evidence type="ECO:0000313" key="7">
    <source>
        <dbReference type="EMBL" id="RJP17522.1"/>
    </source>
</evidence>
<feature type="domain" description="Thioredoxin" evidence="6">
    <location>
        <begin position="155"/>
        <end position="337"/>
    </location>
</feature>
<keyword evidence="3" id="KW-0560">Oxidoreductase</keyword>
<dbReference type="PANTHER" id="PTHR13887:SF14">
    <property type="entry name" value="DISULFIDE BOND FORMATION PROTEIN D"/>
    <property type="match status" value="1"/>
</dbReference>
<dbReference type="InterPro" id="IPR036249">
    <property type="entry name" value="Thioredoxin-like_sf"/>
</dbReference>
<dbReference type="InterPro" id="IPR011044">
    <property type="entry name" value="Quino_amine_DH_bsu"/>
</dbReference>
<reference evidence="7 8" key="1">
    <citation type="journal article" date="2017" name="ISME J.">
        <title>Energy and carbon metabolisms in a deep terrestrial subsurface fluid microbial community.</title>
        <authorList>
            <person name="Momper L."/>
            <person name="Jungbluth S.P."/>
            <person name="Lee M.D."/>
            <person name="Amend J.P."/>
        </authorList>
    </citation>
    <scope>NUCLEOTIDE SEQUENCE [LARGE SCALE GENOMIC DNA]</scope>
    <source>
        <strain evidence="7">SURF_5</strain>
    </source>
</reference>
<dbReference type="Proteomes" id="UP000265882">
    <property type="component" value="Unassembled WGS sequence"/>
</dbReference>
<dbReference type="SUPFAM" id="SSF50969">
    <property type="entry name" value="YVTN repeat-like/Quinoprotein amine dehydrogenase"/>
    <property type="match status" value="1"/>
</dbReference>
<dbReference type="InterPro" id="IPR013766">
    <property type="entry name" value="Thioredoxin_domain"/>
</dbReference>
<keyword evidence="5" id="KW-0676">Redox-active center</keyword>
<dbReference type="AlphaFoldDB" id="A0A3A4NDK6"/>
<dbReference type="PROSITE" id="PS00195">
    <property type="entry name" value="GLUTAREDOXIN_1"/>
    <property type="match status" value="1"/>
</dbReference>
<proteinExistence type="inferred from homology"/>
<keyword evidence="2" id="KW-0732">Signal</keyword>
<accession>A0A3A4NDK6</accession>